<feature type="transmembrane region" description="Helical" evidence="1">
    <location>
        <begin position="122"/>
        <end position="142"/>
    </location>
</feature>
<keyword evidence="1" id="KW-1133">Transmembrane helix</keyword>
<name>A0A915PPQ7_9BILA</name>
<protein>
    <submittedName>
        <fullName evidence="3">Uncharacterized protein</fullName>
    </submittedName>
</protein>
<reference evidence="3" key="1">
    <citation type="submission" date="2022-11" db="UniProtKB">
        <authorList>
            <consortium name="WormBaseParasite"/>
        </authorList>
    </citation>
    <scope>IDENTIFICATION</scope>
</reference>
<dbReference type="AlphaFoldDB" id="A0A915PPQ7"/>
<keyword evidence="1" id="KW-0472">Membrane</keyword>
<evidence type="ECO:0000256" key="1">
    <source>
        <dbReference type="SAM" id="Phobius"/>
    </source>
</evidence>
<keyword evidence="2" id="KW-1185">Reference proteome</keyword>
<organism evidence="2 3">
    <name type="scientific">Setaria digitata</name>
    <dbReference type="NCBI Taxonomy" id="48799"/>
    <lineage>
        <taxon>Eukaryota</taxon>
        <taxon>Metazoa</taxon>
        <taxon>Ecdysozoa</taxon>
        <taxon>Nematoda</taxon>
        <taxon>Chromadorea</taxon>
        <taxon>Rhabditida</taxon>
        <taxon>Spirurina</taxon>
        <taxon>Spiruromorpha</taxon>
        <taxon>Filarioidea</taxon>
        <taxon>Setariidae</taxon>
        <taxon>Setaria</taxon>
    </lineage>
</organism>
<evidence type="ECO:0000313" key="2">
    <source>
        <dbReference type="Proteomes" id="UP000887581"/>
    </source>
</evidence>
<evidence type="ECO:0000313" key="3">
    <source>
        <dbReference type="WBParaSite" id="sdigi.contig3.g470.t1"/>
    </source>
</evidence>
<dbReference type="Proteomes" id="UP000887581">
    <property type="component" value="Unplaced"/>
</dbReference>
<proteinExistence type="predicted"/>
<accession>A0A915PPQ7</accession>
<sequence>MNQTSTFQESAKAGRIVVANIVEKRTEKTTDDGLMMWCRMDQIDVGRFCPKQNMDNRWWAATNERRNCGRLQRDSSSSSGSCSAMMDGWRRKPDLIGVTFHSFPQDENCFVRLHCTTLHCTALQTTITTATTVLLLLVLILVKLKLNFFDSNECCFPELK</sequence>
<keyword evidence="1" id="KW-0812">Transmembrane</keyword>
<dbReference type="WBParaSite" id="sdigi.contig3.g470.t1">
    <property type="protein sequence ID" value="sdigi.contig3.g470.t1"/>
    <property type="gene ID" value="sdigi.contig3.g470"/>
</dbReference>